<gene>
    <name evidence="2" type="ORF">PSTG_10325</name>
</gene>
<evidence type="ECO:0000313" key="3">
    <source>
        <dbReference type="Proteomes" id="UP000054564"/>
    </source>
</evidence>
<organism evidence="2 3">
    <name type="scientific">Puccinia striiformis f. sp. tritici PST-78</name>
    <dbReference type="NCBI Taxonomy" id="1165861"/>
    <lineage>
        <taxon>Eukaryota</taxon>
        <taxon>Fungi</taxon>
        <taxon>Dikarya</taxon>
        <taxon>Basidiomycota</taxon>
        <taxon>Pucciniomycotina</taxon>
        <taxon>Pucciniomycetes</taxon>
        <taxon>Pucciniales</taxon>
        <taxon>Pucciniaceae</taxon>
        <taxon>Puccinia</taxon>
    </lineage>
</organism>
<evidence type="ECO:0000313" key="2">
    <source>
        <dbReference type="EMBL" id="KNE96359.1"/>
    </source>
</evidence>
<feature type="compositionally biased region" description="Polar residues" evidence="1">
    <location>
        <begin position="18"/>
        <end position="31"/>
    </location>
</feature>
<keyword evidence="3" id="KW-1185">Reference proteome</keyword>
<protein>
    <submittedName>
        <fullName evidence="2">Uncharacterized protein</fullName>
    </submittedName>
</protein>
<comment type="caution">
    <text evidence="2">The sequence shown here is derived from an EMBL/GenBank/DDBJ whole genome shotgun (WGS) entry which is preliminary data.</text>
</comment>
<feature type="region of interest" description="Disordered" evidence="1">
    <location>
        <begin position="1"/>
        <end position="37"/>
    </location>
</feature>
<name>A0A0L0VBK7_9BASI</name>
<evidence type="ECO:0000256" key="1">
    <source>
        <dbReference type="SAM" id="MobiDB-lite"/>
    </source>
</evidence>
<proteinExistence type="predicted"/>
<dbReference type="Proteomes" id="UP000054564">
    <property type="component" value="Unassembled WGS sequence"/>
</dbReference>
<dbReference type="AlphaFoldDB" id="A0A0L0VBK7"/>
<sequence length="107" mass="11742">MAASPPRGDMTAVGSESCRITTRSQAGNSKNGSRRIYRPLTRDATVRRQHVQPQGIDVRTLSAWREGQPKRAKVADAPALINEMATKLANIRGRYWRSSENAKGGPP</sequence>
<dbReference type="EMBL" id="AJIL01000083">
    <property type="protein sequence ID" value="KNE96359.1"/>
    <property type="molecule type" value="Genomic_DNA"/>
</dbReference>
<accession>A0A0L0VBK7</accession>
<reference evidence="3" key="1">
    <citation type="submission" date="2014-03" db="EMBL/GenBank/DDBJ databases">
        <title>The Genome Sequence of Puccinia striiformis f. sp. tritici PST-78.</title>
        <authorList>
            <consortium name="The Broad Institute Genome Sequencing Platform"/>
            <person name="Cuomo C."/>
            <person name="Hulbert S."/>
            <person name="Chen X."/>
            <person name="Walker B."/>
            <person name="Young S.K."/>
            <person name="Zeng Q."/>
            <person name="Gargeya S."/>
            <person name="Fitzgerald M."/>
            <person name="Haas B."/>
            <person name="Abouelleil A."/>
            <person name="Alvarado L."/>
            <person name="Arachchi H.M."/>
            <person name="Berlin A.M."/>
            <person name="Chapman S.B."/>
            <person name="Goldberg J."/>
            <person name="Griggs A."/>
            <person name="Gujja S."/>
            <person name="Hansen M."/>
            <person name="Howarth C."/>
            <person name="Imamovic A."/>
            <person name="Larimer J."/>
            <person name="McCowan C."/>
            <person name="Montmayeur A."/>
            <person name="Murphy C."/>
            <person name="Neiman D."/>
            <person name="Pearson M."/>
            <person name="Priest M."/>
            <person name="Roberts A."/>
            <person name="Saif S."/>
            <person name="Shea T."/>
            <person name="Sisk P."/>
            <person name="Sykes S."/>
            <person name="Wortman J."/>
            <person name="Nusbaum C."/>
            <person name="Birren B."/>
        </authorList>
    </citation>
    <scope>NUCLEOTIDE SEQUENCE [LARGE SCALE GENOMIC DNA]</scope>
    <source>
        <strain evidence="3">race PST-78</strain>
    </source>
</reference>